<evidence type="ECO:0000256" key="2">
    <source>
        <dbReference type="SAM" id="SignalP"/>
    </source>
</evidence>
<reference evidence="3 4" key="1">
    <citation type="submission" date="2020-07" db="EMBL/GenBank/DDBJ databases">
        <authorList>
            <person name="Sun Q."/>
        </authorList>
    </citation>
    <scope>NUCLEOTIDE SEQUENCE [LARGE SCALE GENOMIC DNA]</scope>
    <source>
        <strain evidence="3 4">CGMCC 1.13654</strain>
    </source>
</reference>
<accession>A0A838L647</accession>
<dbReference type="Gene3D" id="2.40.160.10">
    <property type="entry name" value="Porin"/>
    <property type="match status" value="1"/>
</dbReference>
<keyword evidence="2" id="KW-0732">Signal</keyword>
<name>A0A838L647_9SPHN</name>
<evidence type="ECO:0000256" key="1">
    <source>
        <dbReference type="SAM" id="Coils"/>
    </source>
</evidence>
<protein>
    <recommendedName>
        <fullName evidence="5">Porin</fullName>
    </recommendedName>
</protein>
<keyword evidence="4" id="KW-1185">Reference proteome</keyword>
<feature type="signal peptide" evidence="2">
    <location>
        <begin position="1"/>
        <end position="25"/>
    </location>
</feature>
<dbReference type="RefSeq" id="WP_160366731.1">
    <property type="nucleotide sequence ID" value="NZ_JACEIB010000007.1"/>
</dbReference>
<dbReference type="EMBL" id="JACEIB010000007">
    <property type="protein sequence ID" value="MBA2934963.1"/>
    <property type="molecule type" value="Genomic_DNA"/>
</dbReference>
<dbReference type="InterPro" id="IPR023614">
    <property type="entry name" value="Porin_dom_sf"/>
</dbReference>
<dbReference type="AlphaFoldDB" id="A0A838L647"/>
<evidence type="ECO:0000313" key="3">
    <source>
        <dbReference type="EMBL" id="MBA2934963.1"/>
    </source>
</evidence>
<sequence>MTSKFNLLAGASVGIAMIAAGPALAKPVKHTAKRHAAARSNGTNAEIEALKAQVEALTARLDAQEQNSAQATAQINQAQNTAAAAQATAAQAQTTAAAAQTQAAEVPSQVKTQLAAQLPKEKFAWANSTSISGRMYFNFSNVTQKIDGKRTTGGTAGNGTGFDVKRMYIGIDHTFSPIFSGNVTMDISNVVGSTSNYNFNANSAAAPANSTALVGRGFYVKKAYLQAKLNPAFIIRAGAADLPWVPWIENQYGYRHIENTLIDRTGYGTSADWGIHVLGDLAGGLFSYQFSVIDGGGYRNVKVTKSVDFEGRVSTSYKGFFAGVGGYSGKLGNDTQGAVIALPGGATRDIRTATRLDAAAGYKTKLFTIGGEYFHAKNYKNTNTVATDKADGWTVFGNVNFAKTWSVFGRYDHITPNKTTNDDFKQHYFNAGIQWEPVKIVDLALVYKREVGTNDGLISEALGNQNAPSVTLLSGQRATNSEIGLFGQLRF</sequence>
<keyword evidence="1" id="KW-0175">Coiled coil</keyword>
<feature type="chain" id="PRO_5032369387" description="Porin" evidence="2">
    <location>
        <begin position="26"/>
        <end position="491"/>
    </location>
</feature>
<dbReference type="SUPFAM" id="SSF56935">
    <property type="entry name" value="Porins"/>
    <property type="match status" value="1"/>
</dbReference>
<proteinExistence type="predicted"/>
<feature type="coiled-coil region" evidence="1">
    <location>
        <begin position="40"/>
        <end position="95"/>
    </location>
</feature>
<comment type="caution">
    <text evidence="3">The sequence shown here is derived from an EMBL/GenBank/DDBJ whole genome shotgun (WGS) entry which is preliminary data.</text>
</comment>
<evidence type="ECO:0000313" key="4">
    <source>
        <dbReference type="Proteomes" id="UP000570166"/>
    </source>
</evidence>
<gene>
    <name evidence="3" type="ORF">HZF05_12725</name>
</gene>
<evidence type="ECO:0008006" key="5">
    <source>
        <dbReference type="Google" id="ProtNLM"/>
    </source>
</evidence>
<organism evidence="3 4">
    <name type="scientific">Sphingomonas chungangi</name>
    <dbReference type="NCBI Taxonomy" id="2683589"/>
    <lineage>
        <taxon>Bacteria</taxon>
        <taxon>Pseudomonadati</taxon>
        <taxon>Pseudomonadota</taxon>
        <taxon>Alphaproteobacteria</taxon>
        <taxon>Sphingomonadales</taxon>
        <taxon>Sphingomonadaceae</taxon>
        <taxon>Sphingomonas</taxon>
    </lineage>
</organism>
<dbReference type="Proteomes" id="UP000570166">
    <property type="component" value="Unassembled WGS sequence"/>
</dbReference>